<evidence type="ECO:0000256" key="17">
    <source>
        <dbReference type="ARBA" id="ARBA00041185"/>
    </source>
</evidence>
<dbReference type="InterPro" id="IPR018365">
    <property type="entry name" value="Cell_cycle_FtsW-rel_CS"/>
</dbReference>
<dbReference type="Proteomes" id="UP000551878">
    <property type="component" value="Unassembled WGS sequence"/>
</dbReference>
<keyword evidence="12" id="KW-0131">Cell cycle</keyword>
<keyword evidence="11 23" id="KW-0472">Membrane</keyword>
<evidence type="ECO:0000256" key="13">
    <source>
        <dbReference type="ARBA" id="ARBA00023316"/>
    </source>
</evidence>
<feature type="transmembrane region" description="Helical" evidence="23">
    <location>
        <begin position="307"/>
        <end position="334"/>
    </location>
</feature>
<dbReference type="GO" id="GO:0051301">
    <property type="term" value="P:cell division"/>
    <property type="evidence" value="ECO:0007669"/>
    <property type="project" value="UniProtKB-KW"/>
</dbReference>
<dbReference type="InterPro" id="IPR013437">
    <property type="entry name" value="FtsW"/>
</dbReference>
<dbReference type="PANTHER" id="PTHR30474:SF2">
    <property type="entry name" value="PEPTIDOGLYCAN GLYCOSYLTRANSFERASE FTSW-RELATED"/>
    <property type="match status" value="1"/>
</dbReference>
<evidence type="ECO:0000256" key="18">
    <source>
        <dbReference type="ARBA" id="ARBA00041418"/>
    </source>
</evidence>
<evidence type="ECO:0000313" key="25">
    <source>
        <dbReference type="Proteomes" id="UP000551878"/>
    </source>
</evidence>
<evidence type="ECO:0000256" key="9">
    <source>
        <dbReference type="ARBA" id="ARBA00022984"/>
    </source>
</evidence>
<gene>
    <name evidence="24" type="ORF">HNQ41_000950</name>
</gene>
<evidence type="ECO:0000256" key="20">
    <source>
        <dbReference type="ARBA" id="ARBA00049902"/>
    </source>
</evidence>
<evidence type="ECO:0000256" key="22">
    <source>
        <dbReference type="SAM" id="MobiDB-lite"/>
    </source>
</evidence>
<evidence type="ECO:0000256" key="8">
    <source>
        <dbReference type="ARBA" id="ARBA00022960"/>
    </source>
</evidence>
<feature type="compositionally biased region" description="Basic and acidic residues" evidence="22">
    <location>
        <begin position="370"/>
        <end position="381"/>
    </location>
</feature>
<keyword evidence="5" id="KW-0328">Glycosyltransferase</keyword>
<dbReference type="NCBIfam" id="TIGR02614">
    <property type="entry name" value="ftsW"/>
    <property type="match status" value="1"/>
</dbReference>
<dbReference type="RefSeq" id="WP_184663261.1">
    <property type="nucleotide sequence ID" value="NZ_JACHHB010000003.1"/>
</dbReference>
<comment type="pathway">
    <text evidence="2">Cell wall biogenesis; peptidoglycan biosynthesis.</text>
</comment>
<keyword evidence="7 23" id="KW-0812">Transmembrane</keyword>
<keyword evidence="6" id="KW-0808">Transferase</keyword>
<evidence type="ECO:0000256" key="14">
    <source>
        <dbReference type="ARBA" id="ARBA00032370"/>
    </source>
</evidence>
<dbReference type="Pfam" id="PF01098">
    <property type="entry name" value="FTSW_RODA_SPOVE"/>
    <property type="match status" value="1"/>
</dbReference>
<evidence type="ECO:0000256" key="6">
    <source>
        <dbReference type="ARBA" id="ARBA00022679"/>
    </source>
</evidence>
<keyword evidence="13" id="KW-0961">Cell wall biogenesis/degradation</keyword>
<keyword evidence="9" id="KW-0573">Peptidoglycan synthesis</keyword>
<comment type="subcellular location">
    <subcellularLocation>
        <location evidence="1">Cell membrane</location>
        <topology evidence="1">Multi-pass membrane protein</topology>
    </subcellularLocation>
</comment>
<keyword evidence="4 24" id="KW-0132">Cell division</keyword>
<feature type="transmembrane region" description="Helical" evidence="23">
    <location>
        <begin position="76"/>
        <end position="96"/>
    </location>
</feature>
<feature type="transmembrane region" description="Helical" evidence="23">
    <location>
        <begin position="12"/>
        <end position="31"/>
    </location>
</feature>
<feature type="region of interest" description="Disordered" evidence="22">
    <location>
        <begin position="370"/>
        <end position="395"/>
    </location>
</feature>
<dbReference type="GO" id="GO:0032153">
    <property type="term" value="C:cell division site"/>
    <property type="evidence" value="ECO:0007669"/>
    <property type="project" value="TreeGrafter"/>
</dbReference>
<dbReference type="EC" id="2.4.99.28" evidence="19"/>
<dbReference type="GO" id="GO:0009252">
    <property type="term" value="P:peptidoglycan biosynthetic process"/>
    <property type="evidence" value="ECO:0007669"/>
    <property type="project" value="UniProtKB-KW"/>
</dbReference>
<accession>A0A840QN57</accession>
<evidence type="ECO:0000256" key="7">
    <source>
        <dbReference type="ARBA" id="ARBA00022692"/>
    </source>
</evidence>
<evidence type="ECO:0000313" key="24">
    <source>
        <dbReference type="EMBL" id="MBB5172806.1"/>
    </source>
</evidence>
<evidence type="ECO:0000256" key="1">
    <source>
        <dbReference type="ARBA" id="ARBA00004651"/>
    </source>
</evidence>
<dbReference type="GO" id="GO:0005886">
    <property type="term" value="C:plasma membrane"/>
    <property type="evidence" value="ECO:0007669"/>
    <property type="project" value="UniProtKB-SubCell"/>
</dbReference>
<feature type="transmembrane region" description="Helical" evidence="23">
    <location>
        <begin position="108"/>
        <end position="129"/>
    </location>
</feature>
<evidence type="ECO:0000256" key="5">
    <source>
        <dbReference type="ARBA" id="ARBA00022676"/>
    </source>
</evidence>
<evidence type="ECO:0000256" key="10">
    <source>
        <dbReference type="ARBA" id="ARBA00022989"/>
    </source>
</evidence>
<evidence type="ECO:0000256" key="15">
    <source>
        <dbReference type="ARBA" id="ARBA00033270"/>
    </source>
</evidence>
<keyword evidence="8" id="KW-0133">Cell shape</keyword>
<keyword evidence="25" id="KW-1185">Reference proteome</keyword>
<dbReference type="PANTHER" id="PTHR30474">
    <property type="entry name" value="CELL CYCLE PROTEIN"/>
    <property type="match status" value="1"/>
</dbReference>
<feature type="transmembrane region" description="Helical" evidence="23">
    <location>
        <begin position="141"/>
        <end position="159"/>
    </location>
</feature>
<name>A0A840QN57_9BACI</name>
<dbReference type="InterPro" id="IPR001182">
    <property type="entry name" value="FtsW/RodA"/>
</dbReference>
<comment type="similarity">
    <text evidence="16">Belongs to the SEDS family. FtsW subfamily.</text>
</comment>
<dbReference type="GO" id="GO:0015648">
    <property type="term" value="F:lipid-linked peptidoglycan transporter activity"/>
    <property type="evidence" value="ECO:0007669"/>
    <property type="project" value="TreeGrafter"/>
</dbReference>
<evidence type="ECO:0000256" key="16">
    <source>
        <dbReference type="ARBA" id="ARBA00038053"/>
    </source>
</evidence>
<dbReference type="GO" id="GO:0008955">
    <property type="term" value="F:peptidoglycan glycosyltransferase activity"/>
    <property type="evidence" value="ECO:0007669"/>
    <property type="project" value="UniProtKB-EC"/>
</dbReference>
<evidence type="ECO:0000256" key="3">
    <source>
        <dbReference type="ARBA" id="ARBA00022475"/>
    </source>
</evidence>
<comment type="catalytic activity">
    <reaction evidence="20">
        <text>[GlcNAc-(1-&gt;4)-Mur2Ac(oyl-L-Ala-gamma-D-Glu-L-Lys-D-Ala-D-Ala)](n)-di-trans,octa-cis-undecaprenyl diphosphate + beta-D-GlcNAc-(1-&gt;4)-Mur2Ac(oyl-L-Ala-gamma-D-Glu-L-Lys-D-Ala-D-Ala)-di-trans,octa-cis-undecaprenyl diphosphate = [GlcNAc-(1-&gt;4)-Mur2Ac(oyl-L-Ala-gamma-D-Glu-L-Lys-D-Ala-D-Ala)](n+1)-di-trans,octa-cis-undecaprenyl diphosphate + di-trans,octa-cis-undecaprenyl diphosphate + H(+)</text>
        <dbReference type="Rhea" id="RHEA:23708"/>
        <dbReference type="Rhea" id="RHEA-COMP:9602"/>
        <dbReference type="Rhea" id="RHEA-COMP:9603"/>
        <dbReference type="ChEBI" id="CHEBI:15378"/>
        <dbReference type="ChEBI" id="CHEBI:58405"/>
        <dbReference type="ChEBI" id="CHEBI:60033"/>
        <dbReference type="ChEBI" id="CHEBI:78435"/>
        <dbReference type="EC" id="2.4.99.28"/>
    </reaction>
</comment>
<evidence type="ECO:0000256" key="23">
    <source>
        <dbReference type="SAM" id="Phobius"/>
    </source>
</evidence>
<comment type="function">
    <text evidence="21">Peptidoglycan polymerase that is essential for cell division.</text>
</comment>
<feature type="transmembrane region" description="Helical" evidence="23">
    <location>
        <begin position="189"/>
        <end position="205"/>
    </location>
</feature>
<evidence type="ECO:0000256" key="21">
    <source>
        <dbReference type="ARBA" id="ARBA00049966"/>
    </source>
</evidence>
<evidence type="ECO:0000256" key="19">
    <source>
        <dbReference type="ARBA" id="ARBA00044770"/>
    </source>
</evidence>
<dbReference type="GO" id="GO:0071555">
    <property type="term" value="P:cell wall organization"/>
    <property type="evidence" value="ECO:0007669"/>
    <property type="project" value="UniProtKB-KW"/>
</dbReference>
<feature type="transmembrane region" description="Helical" evidence="23">
    <location>
        <begin position="165"/>
        <end position="182"/>
    </location>
</feature>
<evidence type="ECO:0000256" key="12">
    <source>
        <dbReference type="ARBA" id="ARBA00023306"/>
    </source>
</evidence>
<feature type="transmembrane region" description="Helical" evidence="23">
    <location>
        <begin position="51"/>
        <end position="69"/>
    </location>
</feature>
<feature type="compositionally biased region" description="Polar residues" evidence="22">
    <location>
        <begin position="385"/>
        <end position="395"/>
    </location>
</feature>
<feature type="transmembrane region" description="Helical" evidence="23">
    <location>
        <begin position="274"/>
        <end position="295"/>
    </location>
</feature>
<sequence>MNEEKRRHFDWTLLIVVALLSLFGLVIVYSASYVLGFEFYDNFTFYFQRHLVWIIISFMLLFFFAFFPYRRYKKLAPILVLASVFILLFVFIPGVGHDVNGAQRWIRFGGFTIQPSEFIKLTAIMYLAYVYSRKQSYIDDFLRGVFPPLCVIAVFFVLILMQPDLGTATSIVIVSGLIVFCSGARTWHLFAMSIFGVSVVAYYAFSEDYRWNRIAGFMDPFASASGDGYQLIQSYMAIAHGGLSGAGLGQSVQKLFYLPEAHTDFILAIVSEELGFLGVTFVFGAIGLIILRGLLIGLRCPDTFGSLLAFGISFQLAIQVIFNAGAVSGVLPITGIPFPFLSYGGSSLIVTFIFIGILLNIDRYNGKMTKEESRLEEREESSVSAKSDISQPYIG</sequence>
<comment type="caution">
    <text evidence="24">The sequence shown here is derived from an EMBL/GenBank/DDBJ whole genome shotgun (WGS) entry which is preliminary data.</text>
</comment>
<dbReference type="EMBL" id="JACHHB010000003">
    <property type="protein sequence ID" value="MBB5172806.1"/>
    <property type="molecule type" value="Genomic_DNA"/>
</dbReference>
<evidence type="ECO:0000256" key="2">
    <source>
        <dbReference type="ARBA" id="ARBA00004752"/>
    </source>
</evidence>
<protein>
    <recommendedName>
        <fullName evidence="17">Probable peptidoglycan glycosyltransferase FtsW</fullName>
        <ecNumber evidence="19">2.4.99.28</ecNumber>
    </recommendedName>
    <alternativeName>
        <fullName evidence="18">Cell division protein FtsW</fullName>
    </alternativeName>
    <alternativeName>
        <fullName evidence="15">Cell wall polymerase</fullName>
    </alternativeName>
    <alternativeName>
        <fullName evidence="14">Peptidoglycan polymerase</fullName>
    </alternativeName>
</protein>
<reference evidence="24 25" key="1">
    <citation type="submission" date="2020-08" db="EMBL/GenBank/DDBJ databases">
        <title>Genomic Encyclopedia of Type Strains, Phase IV (KMG-IV): sequencing the most valuable type-strain genomes for metagenomic binning, comparative biology and taxonomic classification.</title>
        <authorList>
            <person name="Goeker M."/>
        </authorList>
    </citation>
    <scope>NUCLEOTIDE SEQUENCE [LARGE SCALE GENOMIC DNA]</scope>
    <source>
        <strain evidence="24 25">DSM 24696</strain>
    </source>
</reference>
<evidence type="ECO:0000256" key="4">
    <source>
        <dbReference type="ARBA" id="ARBA00022618"/>
    </source>
</evidence>
<organism evidence="24 25">
    <name type="scientific">Texcoconibacillus texcoconensis</name>
    <dbReference type="NCBI Taxonomy" id="1095777"/>
    <lineage>
        <taxon>Bacteria</taxon>
        <taxon>Bacillati</taxon>
        <taxon>Bacillota</taxon>
        <taxon>Bacilli</taxon>
        <taxon>Bacillales</taxon>
        <taxon>Bacillaceae</taxon>
        <taxon>Texcoconibacillus</taxon>
    </lineage>
</organism>
<dbReference type="AlphaFoldDB" id="A0A840QN57"/>
<proteinExistence type="inferred from homology"/>
<evidence type="ECO:0000256" key="11">
    <source>
        <dbReference type="ARBA" id="ARBA00023136"/>
    </source>
</evidence>
<feature type="transmembrane region" description="Helical" evidence="23">
    <location>
        <begin position="340"/>
        <end position="361"/>
    </location>
</feature>
<keyword evidence="3" id="KW-1003">Cell membrane</keyword>
<keyword evidence="10 23" id="KW-1133">Transmembrane helix</keyword>
<dbReference type="PROSITE" id="PS00428">
    <property type="entry name" value="FTSW_RODA_SPOVE"/>
    <property type="match status" value="1"/>
</dbReference>
<dbReference type="GO" id="GO:0008360">
    <property type="term" value="P:regulation of cell shape"/>
    <property type="evidence" value="ECO:0007669"/>
    <property type="project" value="UniProtKB-KW"/>
</dbReference>